<dbReference type="PANTHER" id="PTHR43085">
    <property type="entry name" value="HEXOKINASE FAMILY MEMBER"/>
    <property type="match status" value="1"/>
</dbReference>
<dbReference type="InterPro" id="IPR050306">
    <property type="entry name" value="PfkB_Carbo_kinase"/>
</dbReference>
<keyword evidence="2" id="KW-0808">Transferase</keyword>
<dbReference type="PANTHER" id="PTHR43085:SF1">
    <property type="entry name" value="PSEUDOURIDINE KINASE-RELATED"/>
    <property type="match status" value="1"/>
</dbReference>
<keyword evidence="4 7" id="KW-0418">Kinase</keyword>
<reference evidence="7 8" key="1">
    <citation type="submission" date="2019-09" db="EMBL/GenBank/DDBJ databases">
        <title>Complete genome sequence of Sporolactobacillus terrae 70-3.</title>
        <authorList>
            <person name="Tanaka N."/>
            <person name="Shiwa Y."/>
            <person name="Fujita N."/>
            <person name="Tanasupawat S."/>
        </authorList>
    </citation>
    <scope>NUCLEOTIDE SEQUENCE [LARGE SCALE GENOMIC DNA]</scope>
    <source>
        <strain evidence="7 8">70-3</strain>
    </source>
</reference>
<evidence type="ECO:0000256" key="2">
    <source>
        <dbReference type="ARBA" id="ARBA00022679"/>
    </source>
</evidence>
<organism evidence="7 8">
    <name type="scientific">Sporolactobacillus terrae</name>
    <dbReference type="NCBI Taxonomy" id="269673"/>
    <lineage>
        <taxon>Bacteria</taxon>
        <taxon>Bacillati</taxon>
        <taxon>Bacillota</taxon>
        <taxon>Bacilli</taxon>
        <taxon>Bacillales</taxon>
        <taxon>Sporolactobacillaceae</taxon>
        <taxon>Sporolactobacillus</taxon>
    </lineage>
</organism>
<dbReference type="EMBL" id="AP021853">
    <property type="protein sequence ID" value="BBN97922.1"/>
    <property type="molecule type" value="Genomic_DNA"/>
</dbReference>
<evidence type="ECO:0000256" key="5">
    <source>
        <dbReference type="ARBA" id="ARBA00022840"/>
    </source>
</evidence>
<sequence length="328" mass="36318">MSELITAGEPMALFIADEKGQLSTVQHFTRYLAGADVNVSVGVSRLAHTVTFLTQIGNDPFGTFFCDYLKKENIDVSAVQMSNVWPTGFMLKGLSDNGRPETFYFRKGSASSRIETNSVDKVNFSGAKILHLGGILPGLSETAYQTTLALIKKARDNQLKITFDPNLRPTIWDSEEQMIQRTNEIACLCDVVMPNIKEARMLTGETEREKMADYYLEKGVQQVIINLVDDGSYTKKKEVDQSYTEIFAPNFITENIIDRIGAGDGFVSGVVSAMLEGLSDYEVLLRGNAIGSIQMQHLGDNDGLPTREQLDAFMNQAKLNQKGEQNSV</sequence>
<evidence type="ECO:0000313" key="7">
    <source>
        <dbReference type="EMBL" id="BBN97922.1"/>
    </source>
</evidence>
<dbReference type="RefSeq" id="WP_139691714.1">
    <property type="nucleotide sequence ID" value="NZ_AP021853.1"/>
</dbReference>
<evidence type="ECO:0000256" key="4">
    <source>
        <dbReference type="ARBA" id="ARBA00022777"/>
    </source>
</evidence>
<dbReference type="AlphaFoldDB" id="A0A5K7WUC7"/>
<dbReference type="InterPro" id="IPR011611">
    <property type="entry name" value="PfkB_dom"/>
</dbReference>
<name>A0A5K7WUC7_9BACL</name>
<evidence type="ECO:0000256" key="3">
    <source>
        <dbReference type="ARBA" id="ARBA00022741"/>
    </source>
</evidence>
<dbReference type="CDD" id="cd01166">
    <property type="entry name" value="KdgK"/>
    <property type="match status" value="1"/>
</dbReference>
<evidence type="ECO:0000259" key="6">
    <source>
        <dbReference type="Pfam" id="PF00294"/>
    </source>
</evidence>
<accession>A0A5K7WUC7</accession>
<comment type="similarity">
    <text evidence="1">Belongs to the carbohydrate kinase PfkB family.</text>
</comment>
<dbReference type="GO" id="GO:0005524">
    <property type="term" value="F:ATP binding"/>
    <property type="evidence" value="ECO:0007669"/>
    <property type="project" value="UniProtKB-KW"/>
</dbReference>
<dbReference type="Pfam" id="PF00294">
    <property type="entry name" value="PfkB"/>
    <property type="match status" value="1"/>
</dbReference>
<evidence type="ECO:0000313" key="8">
    <source>
        <dbReference type="Proteomes" id="UP000326951"/>
    </source>
</evidence>
<gene>
    <name evidence="7" type="primary">kdgK_2</name>
    <name evidence="7" type="ORF">St703_06270</name>
</gene>
<dbReference type="Proteomes" id="UP000326951">
    <property type="component" value="Chromosome"/>
</dbReference>
<keyword evidence="5" id="KW-0067">ATP-binding</keyword>
<feature type="domain" description="Carbohydrate kinase PfkB" evidence="6">
    <location>
        <begin position="4"/>
        <end position="306"/>
    </location>
</feature>
<dbReference type="SUPFAM" id="SSF53613">
    <property type="entry name" value="Ribokinase-like"/>
    <property type="match status" value="1"/>
</dbReference>
<dbReference type="InterPro" id="IPR029056">
    <property type="entry name" value="Ribokinase-like"/>
</dbReference>
<proteinExistence type="inferred from homology"/>
<dbReference type="GO" id="GO:0016301">
    <property type="term" value="F:kinase activity"/>
    <property type="evidence" value="ECO:0007669"/>
    <property type="project" value="UniProtKB-KW"/>
</dbReference>
<dbReference type="Gene3D" id="3.40.1190.20">
    <property type="match status" value="1"/>
</dbReference>
<keyword evidence="3" id="KW-0547">Nucleotide-binding</keyword>
<evidence type="ECO:0000256" key="1">
    <source>
        <dbReference type="ARBA" id="ARBA00010688"/>
    </source>
</evidence>
<protein>
    <submittedName>
        <fullName evidence="7">2-keto-3-deoxygluconate kinase</fullName>
    </submittedName>
</protein>